<dbReference type="OrthoDB" id="5461274at2"/>
<gene>
    <name evidence="1" type="ordered locus">Desal_1678</name>
</gene>
<dbReference type="KEGG" id="dsa:Desal_1678"/>
<accession>C6BT36</accession>
<dbReference type="HOGENOM" id="CLU_2463988_0_0_7"/>
<dbReference type="STRING" id="526222.Desal_1678"/>
<protein>
    <submittedName>
        <fullName evidence="1">Uncharacterized protein</fullName>
    </submittedName>
</protein>
<name>C6BT36_MARSD</name>
<dbReference type="AlphaFoldDB" id="C6BT36"/>
<evidence type="ECO:0000313" key="2">
    <source>
        <dbReference type="Proteomes" id="UP000002601"/>
    </source>
</evidence>
<dbReference type="Proteomes" id="UP000002601">
    <property type="component" value="Chromosome"/>
</dbReference>
<sequence>MADESNDLKVVIPNDLDYKFRDFFNVNASATEVVIEMGNVHRSVKNEAVLRDRVVFSVPGAIQLKDALNSALAEVERQIREAAENNKV</sequence>
<evidence type="ECO:0000313" key="1">
    <source>
        <dbReference type="EMBL" id="ACS79740.1"/>
    </source>
</evidence>
<organism evidence="1 2">
    <name type="scientific">Maridesulfovibrio salexigens (strain ATCC 14822 / DSM 2638 / NCIMB 8403 / VKM B-1763)</name>
    <name type="common">Desulfovibrio salexigens</name>
    <dbReference type="NCBI Taxonomy" id="526222"/>
    <lineage>
        <taxon>Bacteria</taxon>
        <taxon>Pseudomonadati</taxon>
        <taxon>Thermodesulfobacteriota</taxon>
        <taxon>Desulfovibrionia</taxon>
        <taxon>Desulfovibrionales</taxon>
        <taxon>Desulfovibrionaceae</taxon>
        <taxon>Maridesulfovibrio</taxon>
    </lineage>
</organism>
<dbReference type="RefSeq" id="WP_015851556.1">
    <property type="nucleotide sequence ID" value="NC_012881.1"/>
</dbReference>
<proteinExistence type="predicted"/>
<reference evidence="1 2" key="1">
    <citation type="submission" date="2009-06" db="EMBL/GenBank/DDBJ databases">
        <title>Complete sequence of Desulfovibrio salexigens DSM 2638.</title>
        <authorList>
            <consortium name="US DOE Joint Genome Institute"/>
            <person name="Lucas S."/>
            <person name="Copeland A."/>
            <person name="Lapidus A."/>
            <person name="Glavina del Rio T."/>
            <person name="Tice H."/>
            <person name="Bruce D."/>
            <person name="Goodwin L."/>
            <person name="Pitluck S."/>
            <person name="Munk A.C."/>
            <person name="Brettin T."/>
            <person name="Detter J.C."/>
            <person name="Han C."/>
            <person name="Tapia R."/>
            <person name="Larimer F."/>
            <person name="Land M."/>
            <person name="Hauser L."/>
            <person name="Kyrpides N."/>
            <person name="Anderson I."/>
            <person name="Wall J.D."/>
            <person name="Arkin A.P."/>
            <person name="Dehal P."/>
            <person name="Chivian D."/>
            <person name="Giles B."/>
            <person name="Hazen T.C."/>
        </authorList>
    </citation>
    <scope>NUCLEOTIDE SEQUENCE [LARGE SCALE GENOMIC DNA]</scope>
    <source>
        <strain evidence="2">ATCC 14822 / DSM 2638 / NCIMB 8403 / VKM B-1763</strain>
    </source>
</reference>
<dbReference type="EMBL" id="CP001649">
    <property type="protein sequence ID" value="ACS79740.1"/>
    <property type="molecule type" value="Genomic_DNA"/>
</dbReference>
<keyword evidence="2" id="KW-1185">Reference proteome</keyword>